<dbReference type="InterPro" id="IPR011044">
    <property type="entry name" value="Quino_amine_DH_bsu"/>
</dbReference>
<name>A0A841MQ66_9BACT</name>
<dbReference type="EMBL" id="JACIJO010000002">
    <property type="protein sequence ID" value="MBB6326864.1"/>
    <property type="molecule type" value="Genomic_DNA"/>
</dbReference>
<protein>
    <recommendedName>
        <fullName evidence="3">TolB-like 6-blade propeller-like</fullName>
    </recommendedName>
</protein>
<dbReference type="Proteomes" id="UP000588604">
    <property type="component" value="Unassembled WGS sequence"/>
</dbReference>
<dbReference type="PROSITE" id="PS51257">
    <property type="entry name" value="PROKAR_LIPOPROTEIN"/>
    <property type="match status" value="1"/>
</dbReference>
<organism evidence="1 2">
    <name type="scientific">Algoriphagus iocasae</name>
    <dbReference type="NCBI Taxonomy" id="1836499"/>
    <lineage>
        <taxon>Bacteria</taxon>
        <taxon>Pseudomonadati</taxon>
        <taxon>Bacteroidota</taxon>
        <taxon>Cytophagia</taxon>
        <taxon>Cytophagales</taxon>
        <taxon>Cyclobacteriaceae</taxon>
        <taxon>Algoriphagus</taxon>
    </lineage>
</organism>
<dbReference type="SUPFAM" id="SSF50969">
    <property type="entry name" value="YVTN repeat-like/Quinoprotein amine dehydrogenase"/>
    <property type="match status" value="1"/>
</dbReference>
<comment type="caution">
    <text evidence="1">The sequence shown here is derived from an EMBL/GenBank/DDBJ whole genome shotgun (WGS) entry which is preliminary data.</text>
</comment>
<keyword evidence="2" id="KW-1185">Reference proteome</keyword>
<reference evidence="1 2" key="1">
    <citation type="submission" date="2020-08" db="EMBL/GenBank/DDBJ databases">
        <title>Genomic Encyclopedia of Type Strains, Phase IV (KMG-IV): sequencing the most valuable type-strain genomes for metagenomic binning, comparative biology and taxonomic classification.</title>
        <authorList>
            <person name="Goeker M."/>
        </authorList>
    </citation>
    <scope>NUCLEOTIDE SEQUENCE [LARGE SCALE GENOMIC DNA]</scope>
    <source>
        <strain evidence="1 2">DSM 102044</strain>
    </source>
</reference>
<accession>A0A841MQ66</accession>
<dbReference type="RefSeq" id="WP_184495438.1">
    <property type="nucleotide sequence ID" value="NZ_JACIJO010000002.1"/>
</dbReference>
<dbReference type="AlphaFoldDB" id="A0A841MQ66"/>
<proteinExistence type="predicted"/>
<evidence type="ECO:0000313" key="2">
    <source>
        <dbReference type="Proteomes" id="UP000588604"/>
    </source>
</evidence>
<gene>
    <name evidence="1" type="ORF">FHS59_002492</name>
</gene>
<sequence length="356" mass="41246">MKFIYQFSILTFLFSCAAESEKGSHRVLKMEDFREIAIASEKHFFEEVINPTGIGLAHDKLLISEAWRVPVEHPRMHLVNISNWTYDKPKGKHGQGPLEITDAELLYSPDPGTFWIYNMDRRKLAQFSIQDTSLLAIKDWKFPEPMMDLWFLEFGPNGHYLGVPKESEYKIQEFDANGNFVANYGEFETLEGRPDLTKLQISLLMRGWFEGDPKRGLYVRACLHSDLLEIFNYKTKEFFTLTGPNNSLPEFEYLESEYGGAMAFDRNVTYRYRDIALTEDYVFALYGGHGQMDYNETGIMAEQIWVFDHKGKPLYNLKLDRSIIQIVVNETTNEIYGLTTDEDPGIAVFQIPEELL</sequence>
<dbReference type="Pfam" id="PF15869">
    <property type="entry name" value="TolB_like"/>
    <property type="match status" value="1"/>
</dbReference>
<evidence type="ECO:0000313" key="1">
    <source>
        <dbReference type="EMBL" id="MBB6326864.1"/>
    </source>
</evidence>
<evidence type="ECO:0008006" key="3">
    <source>
        <dbReference type="Google" id="ProtNLM"/>
    </source>
</evidence>